<keyword evidence="1" id="KW-0472">Membrane</keyword>
<dbReference type="PANTHER" id="PTHR11731:SF193">
    <property type="entry name" value="DIPEPTIDYL PEPTIDASE 9"/>
    <property type="match status" value="1"/>
</dbReference>
<dbReference type="InterPro" id="IPR002469">
    <property type="entry name" value="Peptidase_S9B_N"/>
</dbReference>
<dbReference type="SUPFAM" id="SSF82171">
    <property type="entry name" value="DPP6 N-terminal domain-like"/>
    <property type="match status" value="1"/>
</dbReference>
<reference evidence="4" key="1">
    <citation type="submission" date="2023-06" db="EMBL/GenBank/DDBJ databases">
        <authorList>
            <person name="Delattre M."/>
        </authorList>
    </citation>
    <scope>NUCLEOTIDE SEQUENCE</scope>
    <source>
        <strain evidence="4">AF72</strain>
    </source>
</reference>
<dbReference type="SUPFAM" id="SSF53474">
    <property type="entry name" value="alpha/beta-Hydrolases"/>
    <property type="match status" value="1"/>
</dbReference>
<dbReference type="EMBL" id="CATQJA010002630">
    <property type="protein sequence ID" value="CAJ0574439.1"/>
    <property type="molecule type" value="Genomic_DNA"/>
</dbReference>
<feature type="transmembrane region" description="Helical" evidence="1">
    <location>
        <begin position="796"/>
        <end position="818"/>
    </location>
</feature>
<evidence type="ECO:0000259" key="3">
    <source>
        <dbReference type="Pfam" id="PF00930"/>
    </source>
</evidence>
<feature type="domain" description="Peptidase S9 prolyl oligopeptidase catalytic" evidence="2">
    <location>
        <begin position="609"/>
        <end position="804"/>
    </location>
</feature>
<dbReference type="AlphaFoldDB" id="A0AA36G0W3"/>
<protein>
    <recommendedName>
        <fullName evidence="6">Dipeptidyl peptidase 9</fullName>
    </recommendedName>
</protein>
<evidence type="ECO:0000313" key="4">
    <source>
        <dbReference type="EMBL" id="CAJ0574439.1"/>
    </source>
</evidence>
<dbReference type="Gene3D" id="3.40.50.1820">
    <property type="entry name" value="alpha/beta hydrolase"/>
    <property type="match status" value="1"/>
</dbReference>
<evidence type="ECO:0000313" key="5">
    <source>
        <dbReference type="Proteomes" id="UP001177023"/>
    </source>
</evidence>
<dbReference type="InterPro" id="IPR001375">
    <property type="entry name" value="Peptidase_S9_cat"/>
</dbReference>
<feature type="domain" description="Dipeptidylpeptidase IV N-terminal" evidence="3">
    <location>
        <begin position="164"/>
        <end position="474"/>
    </location>
</feature>
<dbReference type="GO" id="GO:0006508">
    <property type="term" value="P:proteolysis"/>
    <property type="evidence" value="ECO:0007669"/>
    <property type="project" value="InterPro"/>
</dbReference>
<dbReference type="GO" id="GO:0008239">
    <property type="term" value="F:dipeptidyl-peptidase activity"/>
    <property type="evidence" value="ECO:0007669"/>
    <property type="project" value="TreeGrafter"/>
</dbReference>
<accession>A0AA36G0W3</accession>
<evidence type="ECO:0000256" key="1">
    <source>
        <dbReference type="SAM" id="Phobius"/>
    </source>
</evidence>
<dbReference type="Pfam" id="PF00326">
    <property type="entry name" value="Peptidase_S9"/>
    <property type="match status" value="1"/>
</dbReference>
<organism evidence="4 5">
    <name type="scientific">Mesorhabditis spiculigera</name>
    <dbReference type="NCBI Taxonomy" id="96644"/>
    <lineage>
        <taxon>Eukaryota</taxon>
        <taxon>Metazoa</taxon>
        <taxon>Ecdysozoa</taxon>
        <taxon>Nematoda</taxon>
        <taxon>Chromadorea</taxon>
        <taxon>Rhabditida</taxon>
        <taxon>Rhabditina</taxon>
        <taxon>Rhabditomorpha</taxon>
        <taxon>Rhabditoidea</taxon>
        <taxon>Rhabditidae</taxon>
        <taxon>Mesorhabditinae</taxon>
        <taxon>Mesorhabditis</taxon>
    </lineage>
</organism>
<dbReference type="Proteomes" id="UP001177023">
    <property type="component" value="Unassembled WGS sequence"/>
</dbReference>
<sequence>MAPHEATPTWRRSPTPRFSWPQLISHCKKIRADIRSSLGVPFSRLALTANANGECTVYALGTPSSSNQQTILTAEIGPSASQVVVLKPLLQHEHFRNSKSAEFSLQCERQRVSAVAGISDFQIHSQAPYSLLFTTGAEIVQCAFDGAPPSGPRLTGVWGDPKGQAFVFDAQLCPIDPGLIAFVAERQIHVHRSGRPIFVSHSERHISNGVPSFVTQEEFDRFNGIWWSPACSRLLYEQVNEGDVHTLTFDCPGKEPSDPMRYPVAGSPNAHSSLRMLFINGDMVEDRGLRVELKDRFPWLEYLARAGFLSDGKTVWIQAANRAQTKLCLILIPEWEWQGHSPPFDRSELACLPTSPLILFDEFCESWLNSHNLIEPLPLEHPQHISFIYGTESLSDCHLCRLDSEIRPTGQLLATQERRLTHGPWSVCKSAGVVVDSVRGHVFFVANINGPLEMTICVTGYRDTTQRSVQRLTEQGWNYKNERTASSLALIPGVGFVCWLSHLDGPPQCRFHVLHYPADGGLPTSEVLCQLDTIGCTISRRFHAVDRPLLVDYKSRNSGRTHYALLLRPREHATDREGTRYPVVHHVYGGPGIQTVRADWAIWVQLLKFSDLGFCVLLADGRGSQNRGKDFEAPLKVALGTVEVADQIEALNEVALRTCCMDLTRVAVQGWSYGGFISLMSIAKHPEIYRACVAGGAVTDWRLYDTAYTERYLGYPLFDSVLKQCSVVGVVDKLPDEPGRVMIVHGLLDENVHFRHTEALIEAMLKAGKPYQLQIYPSERHGIRSSESAAHLDATFIHFICKALFIFFFFFLFFSAHFPSKCIYTNSPQFQVKLAGKALGQGVRALIYCEVALFGVSFASFVALRRKESLRFALYQHLPSFASLYYTTEDILSFGQLTGTRLRLSDTRRWALSWRPSKIIVRQNELRQTILVFGAALSVIMGVIAEHVYKSWPSPDMPIQSFEKSLRYEAETAGRRK</sequence>
<comment type="caution">
    <text evidence="4">The sequence shown here is derived from an EMBL/GenBank/DDBJ whole genome shotgun (WGS) entry which is preliminary data.</text>
</comment>
<keyword evidence="1" id="KW-0812">Transmembrane</keyword>
<keyword evidence="1" id="KW-1133">Transmembrane helix</keyword>
<feature type="transmembrane region" description="Helical" evidence="1">
    <location>
        <begin position="930"/>
        <end position="949"/>
    </location>
</feature>
<dbReference type="GO" id="GO:0008236">
    <property type="term" value="F:serine-type peptidase activity"/>
    <property type="evidence" value="ECO:0007669"/>
    <property type="project" value="InterPro"/>
</dbReference>
<evidence type="ECO:0008006" key="6">
    <source>
        <dbReference type="Google" id="ProtNLM"/>
    </source>
</evidence>
<dbReference type="InterPro" id="IPR029058">
    <property type="entry name" value="AB_hydrolase_fold"/>
</dbReference>
<keyword evidence="5" id="KW-1185">Reference proteome</keyword>
<name>A0AA36G0W3_9BILA</name>
<dbReference type="PANTHER" id="PTHR11731">
    <property type="entry name" value="PROTEASE FAMILY S9B,C DIPEPTIDYL-PEPTIDASE IV-RELATED"/>
    <property type="match status" value="1"/>
</dbReference>
<evidence type="ECO:0000259" key="2">
    <source>
        <dbReference type="Pfam" id="PF00326"/>
    </source>
</evidence>
<gene>
    <name evidence="4" type="ORF">MSPICULIGERA_LOCUS12772</name>
</gene>
<dbReference type="InterPro" id="IPR050278">
    <property type="entry name" value="Serine_Prot_S9B/DPPIV"/>
</dbReference>
<feature type="non-terminal residue" evidence="4">
    <location>
        <position position="1"/>
    </location>
</feature>
<dbReference type="Gene3D" id="2.140.10.30">
    <property type="entry name" value="Dipeptidylpeptidase IV, N-terminal domain"/>
    <property type="match status" value="1"/>
</dbReference>
<proteinExistence type="predicted"/>
<dbReference type="Pfam" id="PF00930">
    <property type="entry name" value="DPPIV_N"/>
    <property type="match status" value="1"/>
</dbReference>